<reference evidence="5" key="2">
    <citation type="journal article" date="2021" name="PeerJ">
        <title>Extensive microbial diversity within the chicken gut microbiome revealed by metagenomics and culture.</title>
        <authorList>
            <person name="Gilroy R."/>
            <person name="Ravi A."/>
            <person name="Getino M."/>
            <person name="Pursley I."/>
            <person name="Horton D.L."/>
            <person name="Alikhan N.F."/>
            <person name="Baker D."/>
            <person name="Gharbi K."/>
            <person name="Hall N."/>
            <person name="Watson M."/>
            <person name="Adriaenssens E.M."/>
            <person name="Foster-Nyarko E."/>
            <person name="Jarju S."/>
            <person name="Secka A."/>
            <person name="Antonio M."/>
            <person name="Oren A."/>
            <person name="Chaudhuri R.R."/>
            <person name="La Ragione R."/>
            <person name="Hildebrand F."/>
            <person name="Pallen M.J."/>
        </authorList>
    </citation>
    <scope>NUCLEOTIDE SEQUENCE</scope>
    <source>
        <strain evidence="5">F1-3629</strain>
    </source>
</reference>
<keyword evidence="2" id="KW-0472">Membrane</keyword>
<feature type="compositionally biased region" description="Low complexity" evidence="1">
    <location>
        <begin position="160"/>
        <end position="204"/>
    </location>
</feature>
<evidence type="ECO:0000256" key="2">
    <source>
        <dbReference type="SAM" id="Phobius"/>
    </source>
</evidence>
<dbReference type="Pfam" id="PF18175">
    <property type="entry name" value="HU-CCDC81_bac_2"/>
    <property type="match status" value="1"/>
</dbReference>
<feature type="region of interest" description="Disordered" evidence="1">
    <location>
        <begin position="245"/>
        <end position="286"/>
    </location>
</feature>
<dbReference type="AlphaFoldDB" id="A0A940DLS2"/>
<comment type="caution">
    <text evidence="5">The sequence shown here is derived from an EMBL/GenBank/DDBJ whole genome shotgun (WGS) entry which is preliminary data.</text>
</comment>
<feature type="domain" description="CCDC81-like prokaryotic HU" evidence="3">
    <location>
        <begin position="6"/>
        <end position="59"/>
    </location>
</feature>
<dbReference type="Proteomes" id="UP000771749">
    <property type="component" value="Unassembled WGS sequence"/>
</dbReference>
<accession>A0A940DLS2</accession>
<reference evidence="5" key="1">
    <citation type="submission" date="2020-10" db="EMBL/GenBank/DDBJ databases">
        <authorList>
            <person name="Gilroy R."/>
        </authorList>
    </citation>
    <scope>NUCLEOTIDE SEQUENCE</scope>
    <source>
        <strain evidence="5">F1-3629</strain>
    </source>
</reference>
<feature type="region of interest" description="Disordered" evidence="1">
    <location>
        <begin position="155"/>
        <end position="214"/>
    </location>
</feature>
<evidence type="ECO:0000259" key="3">
    <source>
        <dbReference type="Pfam" id="PF18174"/>
    </source>
</evidence>
<protein>
    <recommendedName>
        <fullName evidence="7">CCDC81-like prokaryotic HU domain-containing protein</fullName>
    </recommendedName>
</protein>
<evidence type="ECO:0000313" key="6">
    <source>
        <dbReference type="Proteomes" id="UP000771749"/>
    </source>
</evidence>
<feature type="region of interest" description="Disordered" evidence="1">
    <location>
        <begin position="321"/>
        <end position="340"/>
    </location>
</feature>
<feature type="compositionally biased region" description="Acidic residues" evidence="1">
    <location>
        <begin position="205"/>
        <end position="214"/>
    </location>
</feature>
<sequence>MDIDLLSKMVKELILDNDKVCLPGMGSFVAEVVPSVFSDRGYTINPPYRRLSFRTNVREDNLLVDFYAEANGIESGVAARILKDFISELKSILEVKKNIVFPGLGRMRATKENNFFFVADEDLEIFPEGFGLEPVSLKTHVATRENFATAAGELKSLMNDPPDSSVPSDCSAPSDGSESSDIPPASDISSSGEDSSDDVSSGEVSSDDVSSDDICSDEVLSCDASSENISSCDASSEERNESILSVTELSVPDNLVGEAESREQSEAEFPERPEADSSAGTDEVAQVEETAMTAEVMETEAPESADASEYAGADDEIACKDQLPLQGGPDRGGDSAGGKKRSAGKIVMVAVLAAVGAAVLLLAAYLLIAYICPDFINSILYDAEELEVLKYGGQ</sequence>
<dbReference type="InterPro" id="IPR041268">
    <property type="entry name" value="HU-CCDC81_bac_2"/>
</dbReference>
<feature type="compositionally biased region" description="Basic and acidic residues" evidence="1">
    <location>
        <begin position="259"/>
        <end position="275"/>
    </location>
</feature>
<name>A0A940DLS2_9BACT</name>
<feature type="domain" description="CCDC81-like prokaryotic HU" evidence="4">
    <location>
        <begin position="62"/>
        <end position="123"/>
    </location>
</feature>
<evidence type="ECO:0008006" key="7">
    <source>
        <dbReference type="Google" id="ProtNLM"/>
    </source>
</evidence>
<evidence type="ECO:0000259" key="4">
    <source>
        <dbReference type="Pfam" id="PF18175"/>
    </source>
</evidence>
<feature type="transmembrane region" description="Helical" evidence="2">
    <location>
        <begin position="346"/>
        <end position="371"/>
    </location>
</feature>
<gene>
    <name evidence="5" type="ORF">IAC07_01375</name>
</gene>
<keyword evidence="2" id="KW-0812">Transmembrane</keyword>
<dbReference type="EMBL" id="JADIMJ010000023">
    <property type="protein sequence ID" value="MBO8453356.1"/>
    <property type="molecule type" value="Genomic_DNA"/>
</dbReference>
<evidence type="ECO:0000256" key="1">
    <source>
        <dbReference type="SAM" id="MobiDB-lite"/>
    </source>
</evidence>
<dbReference type="Pfam" id="PF18174">
    <property type="entry name" value="HU-CCDC81_bac_1"/>
    <property type="match status" value="1"/>
</dbReference>
<keyword evidence="2" id="KW-1133">Transmembrane helix</keyword>
<dbReference type="InterPro" id="IPR040495">
    <property type="entry name" value="HU-CCDC81_bac_1"/>
</dbReference>
<proteinExistence type="predicted"/>
<evidence type="ECO:0000313" key="5">
    <source>
        <dbReference type="EMBL" id="MBO8453356.1"/>
    </source>
</evidence>
<organism evidence="5 6">
    <name type="scientific">Candidatus Cryptobacteroides gallistercoris</name>
    <dbReference type="NCBI Taxonomy" id="2840765"/>
    <lineage>
        <taxon>Bacteria</taxon>
        <taxon>Pseudomonadati</taxon>
        <taxon>Bacteroidota</taxon>
        <taxon>Bacteroidia</taxon>
        <taxon>Bacteroidales</taxon>
        <taxon>Candidatus Cryptobacteroides</taxon>
    </lineage>
</organism>